<name>A0ACC3TEX9_9ASCO</name>
<gene>
    <name evidence="1" type="ORF">V1517DRAFT_332564</name>
</gene>
<reference evidence="2" key="1">
    <citation type="journal article" date="2024" name="Front. Bioeng. Biotechnol.">
        <title>Genome-scale model development and genomic sequencing of the oleaginous clade Lipomyces.</title>
        <authorList>
            <person name="Czajka J.J."/>
            <person name="Han Y."/>
            <person name="Kim J."/>
            <person name="Mondo S.J."/>
            <person name="Hofstad B.A."/>
            <person name="Robles A."/>
            <person name="Haridas S."/>
            <person name="Riley R."/>
            <person name="LaButti K."/>
            <person name="Pangilinan J."/>
            <person name="Andreopoulos W."/>
            <person name="Lipzen A."/>
            <person name="Yan J."/>
            <person name="Wang M."/>
            <person name="Ng V."/>
            <person name="Grigoriev I.V."/>
            <person name="Spatafora J.W."/>
            <person name="Magnuson J.K."/>
            <person name="Baker S.E."/>
            <person name="Pomraning K.R."/>
        </authorList>
    </citation>
    <scope>NUCLEOTIDE SEQUENCE [LARGE SCALE GENOMIC DNA]</scope>
    <source>
        <strain evidence="2">CBS 10300</strain>
    </source>
</reference>
<protein>
    <submittedName>
        <fullName evidence="1">PP-loop family-domain-containing protein</fullName>
    </submittedName>
</protein>
<evidence type="ECO:0000313" key="1">
    <source>
        <dbReference type="EMBL" id="KAK9319432.1"/>
    </source>
</evidence>
<sequence>MIMSVYDVTMRPLMAAAKHVKPIKKAEFASSLLRLFDFKIPRAFGIALSGGVDSMCLAYLSDAFAREHGTTVFAFTVDHKLRDDSSAEAKSISNVLTTQFEDPDAHIRHEVLELDWKYADKSPHVIERTARTLRYRALAKACVKNRIEHLLLAHNLDDQIETVIMRLLRGSTSRGMAGMRRVSWIPEGHSTYGGHHVKILRPLLLEPKVRLIATCLGAQLPWFEDMTNHDPTYTKRNAVRYLLSQPEKLPLALRPQNLAPLCERLSDKRRQADRAGLRLFKYEVDNGNIRFSRPSMTVVWKMRSEAYEGMDINSLASFIQRLVNMVTPLDLSDISSRRYREVVTKLLNRTETTFTFMNIQWTHSTKTVTRSPRVRPAYLNAEPNAEKLMASPFGAHKLQSEKMAKSRFSLKVNRPNVKEEKQEEVVEHHWTLARQRIPAFNQPAVVVMVPPSGWSDWKLWDGRMWIRLRWENKKDGPAPKPVVIRPFSDMDRNTISKFGPAVERTFLAKARVINGLDLFTLPVLHDPELARMIAMPNLKFCIGPRELLVESTPKNQDILTDRR</sequence>
<dbReference type="Proteomes" id="UP001489719">
    <property type="component" value="Unassembled WGS sequence"/>
</dbReference>
<proteinExistence type="predicted"/>
<evidence type="ECO:0000313" key="2">
    <source>
        <dbReference type="Proteomes" id="UP001489719"/>
    </source>
</evidence>
<organism evidence="1 2">
    <name type="scientific">Lipomyces orientalis</name>
    <dbReference type="NCBI Taxonomy" id="1233043"/>
    <lineage>
        <taxon>Eukaryota</taxon>
        <taxon>Fungi</taxon>
        <taxon>Dikarya</taxon>
        <taxon>Ascomycota</taxon>
        <taxon>Saccharomycotina</taxon>
        <taxon>Lipomycetes</taxon>
        <taxon>Lipomycetales</taxon>
        <taxon>Lipomycetaceae</taxon>
        <taxon>Lipomyces</taxon>
    </lineage>
</organism>
<keyword evidence="2" id="KW-1185">Reference proteome</keyword>
<comment type="caution">
    <text evidence="1">The sequence shown here is derived from an EMBL/GenBank/DDBJ whole genome shotgun (WGS) entry which is preliminary data.</text>
</comment>
<dbReference type="EMBL" id="MU970187">
    <property type="protein sequence ID" value="KAK9319432.1"/>
    <property type="molecule type" value="Genomic_DNA"/>
</dbReference>
<accession>A0ACC3TEX9</accession>